<comment type="caution">
    <text evidence="2">The sequence shown here is derived from an EMBL/GenBank/DDBJ whole genome shotgun (WGS) entry which is preliminary data.</text>
</comment>
<gene>
    <name evidence="2" type="ORF">CBM2587_B60377</name>
</gene>
<reference evidence="2" key="1">
    <citation type="submission" date="2018-01" db="EMBL/GenBank/DDBJ databases">
        <authorList>
            <person name="Clerissi C."/>
        </authorList>
    </citation>
    <scope>NUCLEOTIDE SEQUENCE</scope>
    <source>
        <strain evidence="2">Cupriavidus sp. LMG 19464</strain>
    </source>
</reference>
<protein>
    <submittedName>
        <fullName evidence="2">Uncharacterized protein</fullName>
    </submittedName>
</protein>
<feature type="compositionally biased region" description="Basic residues" evidence="1">
    <location>
        <begin position="59"/>
        <end position="70"/>
    </location>
</feature>
<dbReference type="AlphaFoldDB" id="A0A375C6A4"/>
<proteinExistence type="predicted"/>
<organism evidence="2">
    <name type="scientific">Cupriavidus taiwanensis</name>
    <dbReference type="NCBI Taxonomy" id="164546"/>
    <lineage>
        <taxon>Bacteria</taxon>
        <taxon>Pseudomonadati</taxon>
        <taxon>Pseudomonadota</taxon>
        <taxon>Betaproteobacteria</taxon>
        <taxon>Burkholderiales</taxon>
        <taxon>Burkholderiaceae</taxon>
        <taxon>Cupriavidus</taxon>
    </lineage>
</organism>
<sequence length="70" mass="7473">MFSVALAWRMPWTALQTLGDDTRGRGAPGARGAQARAVSVVYAARTAKGSVAAGGGRATNRRTLQRTQRW</sequence>
<dbReference type="Proteomes" id="UP000256780">
    <property type="component" value="Chromosome CBM2587_b"/>
</dbReference>
<feature type="region of interest" description="Disordered" evidence="1">
    <location>
        <begin position="51"/>
        <end position="70"/>
    </location>
</feature>
<accession>A0A375C6A4</accession>
<name>A0A375C6A4_9BURK</name>
<evidence type="ECO:0000256" key="1">
    <source>
        <dbReference type="SAM" id="MobiDB-lite"/>
    </source>
</evidence>
<dbReference type="EMBL" id="OFSQ01000035">
    <property type="protein sequence ID" value="SOY63365.1"/>
    <property type="molecule type" value="Genomic_DNA"/>
</dbReference>
<evidence type="ECO:0000313" key="2">
    <source>
        <dbReference type="EMBL" id="SOY63365.1"/>
    </source>
</evidence>